<dbReference type="Proteomes" id="UP001217089">
    <property type="component" value="Unassembled WGS sequence"/>
</dbReference>
<protein>
    <submittedName>
        <fullName evidence="1">Uncharacterized protein</fullName>
    </submittedName>
</protein>
<dbReference type="PANTHER" id="PTHR34415">
    <property type="entry name" value="INTEGRASE CATALYTIC DOMAIN-CONTAINING PROTEIN"/>
    <property type="match status" value="1"/>
</dbReference>
<proteinExistence type="predicted"/>
<gene>
    <name evidence="1" type="ORF">KUTeg_008368</name>
</gene>
<accession>A0ABQ9F8Z4</accession>
<organism evidence="1 2">
    <name type="scientific">Tegillarca granosa</name>
    <name type="common">Malaysian cockle</name>
    <name type="synonym">Anadara granosa</name>
    <dbReference type="NCBI Taxonomy" id="220873"/>
    <lineage>
        <taxon>Eukaryota</taxon>
        <taxon>Metazoa</taxon>
        <taxon>Spiralia</taxon>
        <taxon>Lophotrochozoa</taxon>
        <taxon>Mollusca</taxon>
        <taxon>Bivalvia</taxon>
        <taxon>Autobranchia</taxon>
        <taxon>Pteriomorphia</taxon>
        <taxon>Arcoida</taxon>
        <taxon>Arcoidea</taxon>
        <taxon>Arcidae</taxon>
        <taxon>Tegillarca</taxon>
    </lineage>
</organism>
<keyword evidence="2" id="KW-1185">Reference proteome</keyword>
<dbReference type="PANTHER" id="PTHR34415:SF1">
    <property type="entry name" value="INTEGRASE CATALYTIC DOMAIN-CONTAINING PROTEIN"/>
    <property type="match status" value="1"/>
</dbReference>
<name>A0ABQ9F8Z4_TEGGR</name>
<dbReference type="EMBL" id="JARBDR010000342">
    <property type="protein sequence ID" value="KAJ8313807.1"/>
    <property type="molecule type" value="Genomic_DNA"/>
</dbReference>
<reference evidence="1 2" key="1">
    <citation type="submission" date="2022-12" db="EMBL/GenBank/DDBJ databases">
        <title>Chromosome-level genome of Tegillarca granosa.</title>
        <authorList>
            <person name="Kim J."/>
        </authorList>
    </citation>
    <scope>NUCLEOTIDE SEQUENCE [LARGE SCALE GENOMIC DNA]</scope>
    <source>
        <strain evidence="1">Teg-2019</strain>
        <tissue evidence="1">Adductor muscle</tissue>
    </source>
</reference>
<sequence>MVAMLTTMNYQMMILMLTKLENIFMRDVVDIQKVSHFIANYAEEFGIPQPAAPRGRDSVPLIYLPCDTTKIFVHSKYQSSCEELETPVRSVKYSTFNKIWLQCLPDIKIASPRDDVCATCEKYRKAVVDTVTE</sequence>
<comment type="caution">
    <text evidence="1">The sequence shown here is derived from an EMBL/GenBank/DDBJ whole genome shotgun (WGS) entry which is preliminary data.</text>
</comment>
<evidence type="ECO:0000313" key="2">
    <source>
        <dbReference type="Proteomes" id="UP001217089"/>
    </source>
</evidence>
<evidence type="ECO:0000313" key="1">
    <source>
        <dbReference type="EMBL" id="KAJ8313807.1"/>
    </source>
</evidence>